<dbReference type="PANTHER" id="PTHR46434">
    <property type="entry name" value="GENETIC INTERACTOR OF PROHIBITINS 3, MITOCHONDRIAL"/>
    <property type="match status" value="1"/>
</dbReference>
<evidence type="ECO:0000259" key="3">
    <source>
        <dbReference type="Pfam" id="PF01926"/>
    </source>
</evidence>
<dbReference type="Pfam" id="PF21516">
    <property type="entry name" value="YqeH-like_C"/>
    <property type="match status" value="1"/>
</dbReference>
<organism evidence="5 6">
    <name type="scientific">Spiroplasma cantharicola</name>
    <dbReference type="NCBI Taxonomy" id="362837"/>
    <lineage>
        <taxon>Bacteria</taxon>
        <taxon>Bacillati</taxon>
        <taxon>Mycoplasmatota</taxon>
        <taxon>Mollicutes</taxon>
        <taxon>Entomoplasmatales</taxon>
        <taxon>Spiroplasmataceae</taxon>
        <taxon>Spiroplasma</taxon>
    </lineage>
</organism>
<name>A0A0M3SJA4_9MOLU</name>
<evidence type="ECO:0000313" key="6">
    <source>
        <dbReference type="Proteomes" id="UP000063919"/>
    </source>
</evidence>
<keyword evidence="6" id="KW-1185">Reference proteome</keyword>
<dbReference type="STRING" id="362837.SCANT_v1c05020"/>
<feature type="region of interest" description="Disordered" evidence="2">
    <location>
        <begin position="34"/>
        <end position="55"/>
    </location>
</feature>
<dbReference type="RefSeq" id="WP_053946167.1">
    <property type="nucleotide sequence ID" value="NZ_CP012622.1"/>
</dbReference>
<dbReference type="AlphaFoldDB" id="A0A0M3SJA4"/>
<reference evidence="5 6" key="1">
    <citation type="journal article" date="2015" name="Genome Announc.">
        <title>Complete Genome Sequence of Spiroplasma cantharicola CC-1T (DSM 21588), a Bacterium Isolated from Soldier Beetle (Cantharis carolinus).</title>
        <authorList>
            <person name="Lo W.S."/>
            <person name="Liu P.Y."/>
            <person name="Kuo C.H."/>
        </authorList>
    </citation>
    <scope>NUCLEOTIDE SEQUENCE [LARGE SCALE GENOMIC DNA]</scope>
    <source>
        <strain evidence="5 6">CC-1</strain>
    </source>
</reference>
<evidence type="ECO:0000313" key="5">
    <source>
        <dbReference type="EMBL" id="ALD66408.1"/>
    </source>
</evidence>
<dbReference type="InterPro" id="IPR050896">
    <property type="entry name" value="Mito_lipid_metab_GTPase"/>
</dbReference>
<dbReference type="KEGG" id="scj:SCANT_v1c05020"/>
<dbReference type="Proteomes" id="UP000063919">
    <property type="component" value="Chromosome"/>
</dbReference>
<gene>
    <name evidence="5" type="primary">yqeH</name>
    <name evidence="5" type="ORF">SCANT_v1c05020</name>
</gene>
<proteinExistence type="predicted"/>
<dbReference type="InterPro" id="IPR048422">
    <property type="entry name" value="NOA1/YqeH-like_C"/>
</dbReference>
<dbReference type="InterPro" id="IPR019988">
    <property type="entry name" value="GTP-bd_ribosome_bgen_YqeH"/>
</dbReference>
<dbReference type="Pfam" id="PF01926">
    <property type="entry name" value="MMR_HSR1"/>
    <property type="match status" value="1"/>
</dbReference>
<keyword evidence="1" id="KW-0175">Coiled coil</keyword>
<dbReference type="NCBIfam" id="TIGR03597">
    <property type="entry name" value="GTPase_YqeH"/>
    <property type="match status" value="1"/>
</dbReference>
<dbReference type="PATRIC" id="fig|362837.3.peg.513"/>
<dbReference type="CDD" id="cd01855">
    <property type="entry name" value="YqeH"/>
    <property type="match status" value="1"/>
</dbReference>
<dbReference type="PANTHER" id="PTHR46434:SF1">
    <property type="entry name" value="GENETIC INTERACTOR OF PROHIBITINS 3, MITOCHONDRIAL"/>
    <property type="match status" value="1"/>
</dbReference>
<feature type="domain" description="G" evidence="3">
    <location>
        <begin position="221"/>
        <end position="279"/>
    </location>
</feature>
<evidence type="ECO:0000256" key="1">
    <source>
        <dbReference type="SAM" id="Coils"/>
    </source>
</evidence>
<evidence type="ECO:0000259" key="4">
    <source>
        <dbReference type="Pfam" id="PF21516"/>
    </source>
</evidence>
<dbReference type="InterPro" id="IPR006073">
    <property type="entry name" value="GTP-bd"/>
</dbReference>
<feature type="coiled-coil region" evidence="1">
    <location>
        <begin position="2"/>
        <end position="29"/>
    </location>
</feature>
<dbReference type="EMBL" id="CP012622">
    <property type="protein sequence ID" value="ALD66408.1"/>
    <property type="molecule type" value="Genomic_DNA"/>
</dbReference>
<accession>A0A0M3SJA4</accession>
<dbReference type="InterPro" id="IPR027417">
    <property type="entry name" value="P-loop_NTPase"/>
</dbReference>
<dbReference type="SUPFAM" id="SSF52540">
    <property type="entry name" value="P-loop containing nucleoside triphosphate hydrolases"/>
    <property type="match status" value="1"/>
</dbReference>
<dbReference type="GO" id="GO:0005525">
    <property type="term" value="F:GTP binding"/>
    <property type="evidence" value="ECO:0007669"/>
    <property type="project" value="InterPro"/>
</dbReference>
<dbReference type="OrthoDB" id="9773841at2"/>
<feature type="domain" description="NOA1/YqeH-like C-terminal" evidence="4">
    <location>
        <begin position="339"/>
        <end position="421"/>
    </location>
</feature>
<evidence type="ECO:0000256" key="2">
    <source>
        <dbReference type="SAM" id="MobiDB-lite"/>
    </source>
</evidence>
<dbReference type="Gene3D" id="3.40.50.300">
    <property type="entry name" value="P-loop containing nucleotide triphosphate hydrolases"/>
    <property type="match status" value="1"/>
</dbReference>
<protein>
    <submittedName>
        <fullName evidence="5">GTP-binding protein YqeH</fullName>
    </submittedName>
</protein>
<sequence length="434" mass="50020">MKFSNNDKLNDIEKQLENLEDVALQINSNIAEPNSSKVKQRSKVSLTEPKPGIGNTTNYKSVGPKKCIGCGKQLQMDDKRLPGFSLDIAKQDLCLRCFKIKYYNKLVEQEINDEDFIAIIDEINQTKNKIRYYYVVDMFDLPGSRLTWLEKLISKKEVVILVNKIDLFPKSVKKLKILNYVKKYFEDSAIAGSKIIFTSSLKVDYISPLVSELKSIDYDQYIIGISNAGKSSLINACLKFNHQIPSIVTSKYVNTTLDKIKINFTENNYVYDTPGLVKHNHIAIATAPNYWDFFFFQKEIKQVTYQLNAGQSIFYGGLAWFSFVEGQAVNEKNNKPIKTNFHFYVNKQMPLHRTKKVNAQHYFKKNRYSLSPRLLSSDSDFEVHTFLYNDDKKIDLHISGLGWISFRSYKGMKLEITVPKTEYGIRVSELDALI</sequence>